<dbReference type="InterPro" id="IPR039422">
    <property type="entry name" value="MarR/SlyA-like"/>
</dbReference>
<evidence type="ECO:0000256" key="1">
    <source>
        <dbReference type="ARBA" id="ARBA00023015"/>
    </source>
</evidence>
<dbReference type="InterPro" id="IPR036390">
    <property type="entry name" value="WH_DNA-bd_sf"/>
</dbReference>
<dbReference type="GO" id="GO:0006950">
    <property type="term" value="P:response to stress"/>
    <property type="evidence" value="ECO:0007669"/>
    <property type="project" value="TreeGrafter"/>
</dbReference>
<evidence type="ECO:0000313" key="5">
    <source>
        <dbReference type="EMBL" id="AVZ77757.1"/>
    </source>
</evidence>
<dbReference type="PANTHER" id="PTHR33164:SF64">
    <property type="entry name" value="TRANSCRIPTIONAL REGULATOR SLYA"/>
    <property type="match status" value="1"/>
</dbReference>
<sequence length="132" mass="14617">MKWQRAVATALRPLALTHPQFVVLAGTCWLGRHGRTPSRCQLAEHTGMDAMIASQAARALENKELITREQDPHDTRIKRLRVTAEGVQLARRAIEHVEAIDHDHFEAAPDRAALVEALLALAPPPETGDNDH</sequence>
<protein>
    <submittedName>
        <fullName evidence="5">MarR family transcriptional regulator</fullName>
    </submittedName>
</protein>
<dbReference type="InterPro" id="IPR000835">
    <property type="entry name" value="HTH_MarR-typ"/>
</dbReference>
<dbReference type="SMART" id="SM00347">
    <property type="entry name" value="HTH_MARR"/>
    <property type="match status" value="1"/>
</dbReference>
<dbReference type="GO" id="GO:0003677">
    <property type="term" value="F:DNA binding"/>
    <property type="evidence" value="ECO:0007669"/>
    <property type="project" value="UniProtKB-KW"/>
</dbReference>
<dbReference type="OrthoDB" id="9806864at2"/>
<dbReference type="PANTHER" id="PTHR33164">
    <property type="entry name" value="TRANSCRIPTIONAL REGULATOR, MARR FAMILY"/>
    <property type="match status" value="1"/>
</dbReference>
<feature type="domain" description="HTH marR-type" evidence="4">
    <location>
        <begin position="1"/>
        <end position="123"/>
    </location>
</feature>
<evidence type="ECO:0000259" key="4">
    <source>
        <dbReference type="PROSITE" id="PS50995"/>
    </source>
</evidence>
<keyword evidence="2" id="KW-0238">DNA-binding</keyword>
<evidence type="ECO:0000256" key="2">
    <source>
        <dbReference type="ARBA" id="ARBA00023125"/>
    </source>
</evidence>
<dbReference type="Proteomes" id="UP000244201">
    <property type="component" value="Chromosome"/>
</dbReference>
<dbReference type="SUPFAM" id="SSF46785">
    <property type="entry name" value="Winged helix' DNA-binding domain"/>
    <property type="match status" value="1"/>
</dbReference>
<gene>
    <name evidence="5" type="ORF">SLUN_31565</name>
</gene>
<keyword evidence="1" id="KW-0805">Transcription regulation</keyword>
<reference evidence="5 6" key="1">
    <citation type="submission" date="2018-01" db="EMBL/GenBank/DDBJ databases">
        <title>Complete genome sequence of Streptomyces lunaelactis MM109T, a Ferroverdin A producer isolated from cave moonmilk deposits.</title>
        <authorList>
            <person name="Naome A."/>
            <person name="Martinet L."/>
            <person name="Maciejewska M."/>
            <person name="Anderssen S."/>
            <person name="Adam D."/>
            <person name="Tenconi E."/>
            <person name="Deflandre B."/>
            <person name="Arguelles-Arias A."/>
            <person name="Calusinska M."/>
            <person name="Copieters W."/>
            <person name="Karim L."/>
            <person name="Hanikenne M."/>
            <person name="Baurain D."/>
            <person name="van Wezel G."/>
            <person name="Smargiasso N."/>
            <person name="de Pauw E."/>
            <person name="Delfosse P."/>
            <person name="Rigali S."/>
        </authorList>
    </citation>
    <scope>NUCLEOTIDE SEQUENCE [LARGE SCALE GENOMIC DNA]</scope>
    <source>
        <strain evidence="5 6">MM109</strain>
    </source>
</reference>
<evidence type="ECO:0000256" key="3">
    <source>
        <dbReference type="ARBA" id="ARBA00023163"/>
    </source>
</evidence>
<name>A0A2R4TF87_9ACTN</name>
<keyword evidence="6" id="KW-1185">Reference proteome</keyword>
<dbReference type="Gene3D" id="1.10.10.10">
    <property type="entry name" value="Winged helix-like DNA-binding domain superfamily/Winged helix DNA-binding domain"/>
    <property type="match status" value="1"/>
</dbReference>
<dbReference type="InterPro" id="IPR036388">
    <property type="entry name" value="WH-like_DNA-bd_sf"/>
</dbReference>
<dbReference type="EMBL" id="CP026304">
    <property type="protein sequence ID" value="AVZ77757.1"/>
    <property type="molecule type" value="Genomic_DNA"/>
</dbReference>
<dbReference type="GO" id="GO:0003700">
    <property type="term" value="F:DNA-binding transcription factor activity"/>
    <property type="evidence" value="ECO:0007669"/>
    <property type="project" value="InterPro"/>
</dbReference>
<accession>A0A2R4TF87</accession>
<organism evidence="5 6">
    <name type="scientific">Streptomyces lunaelactis</name>
    <dbReference type="NCBI Taxonomy" id="1535768"/>
    <lineage>
        <taxon>Bacteria</taxon>
        <taxon>Bacillati</taxon>
        <taxon>Actinomycetota</taxon>
        <taxon>Actinomycetes</taxon>
        <taxon>Kitasatosporales</taxon>
        <taxon>Streptomycetaceae</taxon>
        <taxon>Streptomyces</taxon>
    </lineage>
</organism>
<keyword evidence="3" id="KW-0804">Transcription</keyword>
<dbReference type="AlphaFoldDB" id="A0A2R4TF87"/>
<dbReference type="PROSITE" id="PS50995">
    <property type="entry name" value="HTH_MARR_2"/>
    <property type="match status" value="1"/>
</dbReference>
<proteinExistence type="predicted"/>
<dbReference type="Pfam" id="PF01047">
    <property type="entry name" value="MarR"/>
    <property type="match status" value="1"/>
</dbReference>
<evidence type="ECO:0000313" key="6">
    <source>
        <dbReference type="Proteomes" id="UP000244201"/>
    </source>
</evidence>
<dbReference type="KEGG" id="slk:SLUN_31565"/>